<keyword evidence="4" id="KW-0540">Nuclease</keyword>
<dbReference type="InterPro" id="IPR050951">
    <property type="entry name" value="Retrovirus_Pol_polyprotein"/>
</dbReference>
<evidence type="ECO:0000313" key="10">
    <source>
        <dbReference type="EMBL" id="CAF4874627.1"/>
    </source>
</evidence>
<dbReference type="InterPro" id="IPR012337">
    <property type="entry name" value="RNaseH-like_sf"/>
</dbReference>
<evidence type="ECO:0000256" key="4">
    <source>
        <dbReference type="ARBA" id="ARBA00022722"/>
    </source>
</evidence>
<evidence type="ECO:0000259" key="9">
    <source>
        <dbReference type="PROSITE" id="PS50994"/>
    </source>
</evidence>
<gene>
    <name evidence="10" type="ORF">PMACD_LOCUS9062</name>
</gene>
<dbReference type="EC" id="2.7.7.49" evidence="1"/>
<dbReference type="AlphaFoldDB" id="A0A821TL03"/>
<dbReference type="EMBL" id="CAJOBZ010000024">
    <property type="protein sequence ID" value="CAF4874627.1"/>
    <property type="molecule type" value="Genomic_DNA"/>
</dbReference>
<dbReference type="InterPro" id="IPR001584">
    <property type="entry name" value="Integrase_cat-core"/>
</dbReference>
<dbReference type="GO" id="GO:0016787">
    <property type="term" value="F:hydrolase activity"/>
    <property type="evidence" value="ECO:0007669"/>
    <property type="project" value="UniProtKB-KW"/>
</dbReference>
<dbReference type="Pfam" id="PF00665">
    <property type="entry name" value="rve"/>
    <property type="match status" value="1"/>
</dbReference>
<keyword evidence="7" id="KW-0695">RNA-directed DNA polymerase</keyword>
<dbReference type="InterPro" id="IPR043502">
    <property type="entry name" value="DNA/RNA_pol_sf"/>
</dbReference>
<keyword evidence="5" id="KW-0255">Endonuclease</keyword>
<dbReference type="Gene3D" id="1.10.340.70">
    <property type="match status" value="1"/>
</dbReference>
<reference evidence="10" key="1">
    <citation type="submission" date="2021-02" db="EMBL/GenBank/DDBJ databases">
        <authorList>
            <person name="Steward A R."/>
        </authorList>
    </citation>
    <scope>NUCLEOTIDE SEQUENCE</scope>
</reference>
<evidence type="ECO:0000256" key="3">
    <source>
        <dbReference type="ARBA" id="ARBA00022695"/>
    </source>
</evidence>
<evidence type="ECO:0000256" key="1">
    <source>
        <dbReference type="ARBA" id="ARBA00012493"/>
    </source>
</evidence>
<dbReference type="SUPFAM" id="SSF56672">
    <property type="entry name" value="DNA/RNA polymerases"/>
    <property type="match status" value="1"/>
</dbReference>
<dbReference type="FunFam" id="3.30.420.10:FF:000032">
    <property type="entry name" value="Retrovirus-related Pol polyprotein from transposon 297-like Protein"/>
    <property type="match status" value="1"/>
</dbReference>
<keyword evidence="2" id="KW-0808">Transferase</keyword>
<dbReference type="PROSITE" id="PS50994">
    <property type="entry name" value="INTEGRASE"/>
    <property type="match status" value="1"/>
</dbReference>
<keyword evidence="6" id="KW-0378">Hydrolase</keyword>
<dbReference type="GO" id="GO:0004519">
    <property type="term" value="F:endonuclease activity"/>
    <property type="evidence" value="ECO:0007669"/>
    <property type="project" value="UniProtKB-KW"/>
</dbReference>
<proteinExistence type="predicted"/>
<dbReference type="Gene3D" id="3.30.420.10">
    <property type="entry name" value="Ribonuclease H-like superfamily/Ribonuclease H"/>
    <property type="match status" value="1"/>
</dbReference>
<dbReference type="Proteomes" id="UP000663880">
    <property type="component" value="Unassembled WGS sequence"/>
</dbReference>
<dbReference type="Pfam" id="PF17917">
    <property type="entry name" value="RT_RNaseH"/>
    <property type="match status" value="1"/>
</dbReference>
<protein>
    <recommendedName>
        <fullName evidence="1">RNA-directed DNA polymerase</fullName>
        <ecNumber evidence="1">2.7.7.49</ecNumber>
    </recommendedName>
</protein>
<dbReference type="GO" id="GO:0003964">
    <property type="term" value="F:RNA-directed DNA polymerase activity"/>
    <property type="evidence" value="ECO:0007669"/>
    <property type="project" value="UniProtKB-KW"/>
</dbReference>
<evidence type="ECO:0000256" key="6">
    <source>
        <dbReference type="ARBA" id="ARBA00022801"/>
    </source>
</evidence>
<feature type="domain" description="Integrase catalytic" evidence="9">
    <location>
        <begin position="270"/>
        <end position="443"/>
    </location>
</feature>
<feature type="compositionally biased region" description="Polar residues" evidence="8">
    <location>
        <begin position="608"/>
        <end position="617"/>
    </location>
</feature>
<dbReference type="InterPro" id="IPR036397">
    <property type="entry name" value="RNaseH_sf"/>
</dbReference>
<dbReference type="InterPro" id="IPR041373">
    <property type="entry name" value="RT_RNaseH"/>
</dbReference>
<name>A0A821TL03_9NEOP</name>
<dbReference type="GO" id="GO:0042575">
    <property type="term" value="C:DNA polymerase complex"/>
    <property type="evidence" value="ECO:0007669"/>
    <property type="project" value="UniProtKB-ARBA"/>
</dbReference>
<keyword evidence="11" id="KW-1185">Reference proteome</keyword>
<evidence type="ECO:0000256" key="2">
    <source>
        <dbReference type="ARBA" id="ARBA00022679"/>
    </source>
</evidence>
<evidence type="ECO:0000313" key="11">
    <source>
        <dbReference type="Proteomes" id="UP000663880"/>
    </source>
</evidence>
<dbReference type="Pfam" id="PF17921">
    <property type="entry name" value="Integrase_H2C2"/>
    <property type="match status" value="1"/>
</dbReference>
<accession>A0A821TL03</accession>
<dbReference type="PANTHER" id="PTHR37984:SF5">
    <property type="entry name" value="PROTEIN NYNRIN-LIKE"/>
    <property type="match status" value="1"/>
</dbReference>
<feature type="compositionally biased region" description="Basic and acidic residues" evidence="8">
    <location>
        <begin position="574"/>
        <end position="606"/>
    </location>
</feature>
<evidence type="ECO:0000256" key="8">
    <source>
        <dbReference type="SAM" id="MobiDB-lite"/>
    </source>
</evidence>
<evidence type="ECO:0000256" key="7">
    <source>
        <dbReference type="ARBA" id="ARBA00022918"/>
    </source>
</evidence>
<dbReference type="GO" id="GO:0003676">
    <property type="term" value="F:nucleic acid binding"/>
    <property type="evidence" value="ECO:0007669"/>
    <property type="project" value="InterPro"/>
</dbReference>
<keyword evidence="3" id="KW-0548">Nucleotidyltransferase</keyword>
<dbReference type="PANTHER" id="PTHR37984">
    <property type="entry name" value="PROTEIN CBG26694"/>
    <property type="match status" value="1"/>
</dbReference>
<dbReference type="GO" id="GO:0015074">
    <property type="term" value="P:DNA integration"/>
    <property type="evidence" value="ECO:0007669"/>
    <property type="project" value="InterPro"/>
</dbReference>
<comment type="caution">
    <text evidence="10">The sequence shown here is derived from an EMBL/GenBank/DDBJ whole genome shotgun (WGS) entry which is preliminary data.</text>
</comment>
<dbReference type="OrthoDB" id="775972at2759"/>
<dbReference type="InterPro" id="IPR041588">
    <property type="entry name" value="Integrase_H2C2"/>
</dbReference>
<feature type="compositionally biased region" description="Polar residues" evidence="8">
    <location>
        <begin position="549"/>
        <end position="572"/>
    </location>
</feature>
<feature type="region of interest" description="Disordered" evidence="8">
    <location>
        <begin position="542"/>
        <end position="621"/>
    </location>
</feature>
<evidence type="ECO:0000256" key="5">
    <source>
        <dbReference type="ARBA" id="ARBA00022759"/>
    </source>
</evidence>
<sequence length="637" mass="72254">MKHVKESIKNAALLAHPSHHATLAIFSDASDKTAGAALNQFINDSWQPLGYFSKKFSDAQARYSTYDRELLAIYMAVKHFRKMFEGREIIIFTDHKPLTFAYTKSNTNSESPRRTRQLLYISEFTTDIRHVSGSQNAAADALSRIDAITCPSPIDYNQLAIAQERDSDTIKTLGLQSNLSFKEVNLPASNIKLLCETSTSYIRPYLPEEYRRTAFDAVHNVSHPGIKTTRKLITQRYFWPSMNADVGKWAKVCLQCQRAKIQRHTTSPLSIFSPTERFEHVHIDIVGPLPTAATGHRYLVTMIDRATRWPEAYPLCEITAEDVAKALYEGWISRFGCPATITTDQGRQFESRVFASLSRLLGIEKTRTTSYHAQCNGIIERWHRVLKAALKARLQTARSWISELPTVLLGLRAAMRSDTGVSAAQLTYGCNIRLPGDFLSTTRDDVIMDSAYIDQLRDAIRNLQPMPNQPHGNTKPIFIHRDLQTCEYVFVRIDAVKKPLQAPYDGPYRVLKRDSKIFTLQLPNRETNISIDRLKPAYTIAEPDVPTDTIPSTCNKQLTSSASELHKPSNSLKHQNDNNLKHQNDNNLKHQNDNNLKHQNDNDLKQQDIGNNSIPTRTTRRGRVIRLPVRFARGGIL</sequence>
<dbReference type="SUPFAM" id="SSF53098">
    <property type="entry name" value="Ribonuclease H-like"/>
    <property type="match status" value="1"/>
</dbReference>
<organism evidence="10 11">
    <name type="scientific">Pieris macdunnoughi</name>
    <dbReference type="NCBI Taxonomy" id="345717"/>
    <lineage>
        <taxon>Eukaryota</taxon>
        <taxon>Metazoa</taxon>
        <taxon>Ecdysozoa</taxon>
        <taxon>Arthropoda</taxon>
        <taxon>Hexapoda</taxon>
        <taxon>Insecta</taxon>
        <taxon>Pterygota</taxon>
        <taxon>Neoptera</taxon>
        <taxon>Endopterygota</taxon>
        <taxon>Lepidoptera</taxon>
        <taxon>Glossata</taxon>
        <taxon>Ditrysia</taxon>
        <taxon>Papilionoidea</taxon>
        <taxon>Pieridae</taxon>
        <taxon>Pierinae</taxon>
        <taxon>Pieris</taxon>
    </lineage>
</organism>
<dbReference type="CDD" id="cd09274">
    <property type="entry name" value="RNase_HI_RT_Ty3"/>
    <property type="match status" value="1"/>
</dbReference>
<dbReference type="Gene3D" id="3.10.20.370">
    <property type="match status" value="1"/>
</dbReference>